<proteinExistence type="predicted"/>
<dbReference type="InterPro" id="IPR029052">
    <property type="entry name" value="Metallo-depent_PP-like"/>
</dbReference>
<dbReference type="Gene3D" id="3.60.21.10">
    <property type="match status" value="1"/>
</dbReference>
<organism evidence="2 3">
    <name type="scientific">Photobacterium galatheae</name>
    <dbReference type="NCBI Taxonomy" id="1654360"/>
    <lineage>
        <taxon>Bacteria</taxon>
        <taxon>Pseudomonadati</taxon>
        <taxon>Pseudomonadota</taxon>
        <taxon>Gammaproteobacteria</taxon>
        <taxon>Vibrionales</taxon>
        <taxon>Vibrionaceae</taxon>
        <taxon>Photobacterium</taxon>
    </lineage>
</organism>
<dbReference type="AlphaFoldDB" id="A0A066RL39"/>
<comment type="caution">
    <text evidence="2">The sequence shown here is derived from an EMBL/GenBank/DDBJ whole genome shotgun (WGS) entry which is preliminary data.</text>
</comment>
<protein>
    <recommendedName>
        <fullName evidence="1">Calcineurin-like phosphoesterase domain-containing protein</fullName>
    </recommendedName>
</protein>
<gene>
    <name evidence="2" type="ORF">EA58_20460</name>
</gene>
<dbReference type="GO" id="GO:0016787">
    <property type="term" value="F:hydrolase activity"/>
    <property type="evidence" value="ECO:0007669"/>
    <property type="project" value="InterPro"/>
</dbReference>
<reference evidence="2 3" key="1">
    <citation type="submission" date="2014-04" db="EMBL/GenBank/DDBJ databases">
        <title>Draft genome sequence of Photobacterium halotolerans S2753: a solonamide, ngercheumicin and holomycin producer.</title>
        <authorList>
            <person name="Machado H.R."/>
            <person name="Gram L."/>
        </authorList>
    </citation>
    <scope>NUCLEOTIDE SEQUENCE [LARGE SCALE GENOMIC DNA]</scope>
    <source>
        <strain evidence="2 3">S2753</strain>
    </source>
</reference>
<dbReference type="EMBL" id="JMIB01000043">
    <property type="protein sequence ID" value="KDM89826.1"/>
    <property type="molecule type" value="Genomic_DNA"/>
</dbReference>
<dbReference type="InterPro" id="IPR052963">
    <property type="entry name" value="Pantetheine_PDE"/>
</dbReference>
<dbReference type="STRING" id="1654360.EA58_20460"/>
<dbReference type="Proteomes" id="UP000027192">
    <property type="component" value="Unassembled WGS sequence"/>
</dbReference>
<dbReference type="Pfam" id="PF00149">
    <property type="entry name" value="Metallophos"/>
    <property type="match status" value="1"/>
</dbReference>
<feature type="domain" description="Calcineurin-like phosphoesterase" evidence="1">
    <location>
        <begin position="4"/>
        <end position="234"/>
    </location>
</feature>
<dbReference type="RefSeq" id="WP_200872209.1">
    <property type="nucleotide sequence ID" value="NZ_JAGSGC010000018.1"/>
</dbReference>
<dbReference type="PANTHER" id="PTHR36492:SF2">
    <property type="entry name" value="[ACYL-CARRIER-PROTEIN] PHOSPHODIESTERASE PPTH"/>
    <property type="match status" value="1"/>
</dbReference>
<keyword evidence="3" id="KW-1185">Reference proteome</keyword>
<evidence type="ECO:0000259" key="1">
    <source>
        <dbReference type="Pfam" id="PF00149"/>
    </source>
</evidence>
<name>A0A066RL39_9GAMM</name>
<evidence type="ECO:0000313" key="3">
    <source>
        <dbReference type="Proteomes" id="UP000027192"/>
    </source>
</evidence>
<evidence type="ECO:0000313" key="2">
    <source>
        <dbReference type="EMBL" id="KDM89826.1"/>
    </source>
</evidence>
<dbReference type="PANTHER" id="PTHR36492">
    <property type="match status" value="1"/>
</dbReference>
<dbReference type="SUPFAM" id="SSF56300">
    <property type="entry name" value="Metallo-dependent phosphatases"/>
    <property type="match status" value="1"/>
</dbReference>
<accession>A0A066RL39</accession>
<dbReference type="CDD" id="cd00838">
    <property type="entry name" value="MPP_superfamily"/>
    <property type="match status" value="1"/>
</dbReference>
<sequence>MLMAASDLHVSHPENRRIVESVQADQTSDWLILAGDVADDLSEFEWAIRTLAAKFYRVIWVPGNHELWCTAREPLALPGELRYRQLVDICHRYGVVTPEDEYPVYTAAGGQSFVIAPLFVLYDYSFRHPADFTPQQSLERARRAGVVCADEYFLKTYPYPDIQSWCDERVRFTEARLSAVSRDCPLILVNHFPMVQGLTKQLQPQEFSIWCGTRRVEHWLTRFPVCLVVYGHLHLQGSSLIDGIPHVEVSLGYPRDRQERQPFHVVTALDSLLT</sequence>
<dbReference type="InterPro" id="IPR004843">
    <property type="entry name" value="Calcineurin-like_PHP"/>
</dbReference>